<keyword evidence="3" id="KW-1185">Reference proteome</keyword>
<accession>A0ABV9GJ35</accession>
<reference evidence="3" key="1">
    <citation type="journal article" date="2019" name="Int. J. Syst. Evol. Microbiol.">
        <title>The Global Catalogue of Microorganisms (GCM) 10K type strain sequencing project: providing services to taxonomists for standard genome sequencing and annotation.</title>
        <authorList>
            <consortium name="The Broad Institute Genomics Platform"/>
            <consortium name="The Broad Institute Genome Sequencing Center for Infectious Disease"/>
            <person name="Wu L."/>
            <person name="Ma J."/>
        </authorList>
    </citation>
    <scope>NUCLEOTIDE SEQUENCE [LARGE SCALE GENOMIC DNA]</scope>
    <source>
        <strain evidence="3">CGMCC 1.16306</strain>
    </source>
</reference>
<evidence type="ECO:0000313" key="2">
    <source>
        <dbReference type="EMBL" id="MFC4617131.1"/>
    </source>
</evidence>
<evidence type="ECO:0000313" key="3">
    <source>
        <dbReference type="Proteomes" id="UP001596022"/>
    </source>
</evidence>
<feature type="transmembrane region" description="Helical" evidence="1">
    <location>
        <begin position="5"/>
        <end position="22"/>
    </location>
</feature>
<sequence>MLTAIVLSYLPLMILFFTFIQLRLHLLVFITIVVMTVWLMFVPFLLVIIDELRKDKKKAKTGKKGSA</sequence>
<feature type="transmembrane region" description="Helical" evidence="1">
    <location>
        <begin position="28"/>
        <end position="49"/>
    </location>
</feature>
<dbReference type="EMBL" id="JBHSFW010000001">
    <property type="protein sequence ID" value="MFC4617131.1"/>
    <property type="molecule type" value="Genomic_DNA"/>
</dbReference>
<protein>
    <submittedName>
        <fullName evidence="2">Uncharacterized protein</fullName>
    </submittedName>
</protein>
<keyword evidence="1" id="KW-0812">Transmembrane</keyword>
<evidence type="ECO:0000256" key="1">
    <source>
        <dbReference type="SAM" id="Phobius"/>
    </source>
</evidence>
<keyword evidence="1" id="KW-0472">Membrane</keyword>
<proteinExistence type="predicted"/>
<name>A0ABV9GJ35_9BACL</name>
<comment type="caution">
    <text evidence="2">The sequence shown here is derived from an EMBL/GenBank/DDBJ whole genome shotgun (WGS) entry which is preliminary data.</text>
</comment>
<keyword evidence="1" id="KW-1133">Transmembrane helix</keyword>
<gene>
    <name evidence="2" type="ORF">ACFO4N_00145</name>
</gene>
<dbReference type="RefSeq" id="WP_376844192.1">
    <property type="nucleotide sequence ID" value="NZ_JBHSFW010000001.1"/>
</dbReference>
<organism evidence="2 3">
    <name type="scientific">Camelliibacillus cellulosilyticus</name>
    <dbReference type="NCBI Taxonomy" id="2174486"/>
    <lineage>
        <taxon>Bacteria</taxon>
        <taxon>Bacillati</taxon>
        <taxon>Bacillota</taxon>
        <taxon>Bacilli</taxon>
        <taxon>Bacillales</taxon>
        <taxon>Sporolactobacillaceae</taxon>
        <taxon>Camelliibacillus</taxon>
    </lineage>
</organism>
<dbReference type="Proteomes" id="UP001596022">
    <property type="component" value="Unassembled WGS sequence"/>
</dbReference>